<name>A0A397J6E4_9GLOM</name>
<comment type="caution">
    <text evidence="2">The sequence shown here is derived from an EMBL/GenBank/DDBJ whole genome shotgun (WGS) entry which is preliminary data.</text>
</comment>
<dbReference type="PANTHER" id="PTHR35519">
    <property type="entry name" value="MEMBRANE PROTEINS"/>
    <property type="match status" value="1"/>
</dbReference>
<dbReference type="STRING" id="1348612.A0A397J6E4"/>
<sequence length="213" mass="23761">MVNYYLTKVAKTVIKHTLGNMANSSVRDLPPQEDPQILTTTHENDRITPGGKIKKNKWNIPPNLTPYEAKILTKVKKGASLLDYGYCFCCCCKVGLDPIIGLIPVIGDFLGVFLALSLINTAKKVDLPKHVIVQMFFNIFVDWLLGLIPVIGDFVDFLYKANIRNSILLEEFLVDRARNRSVVIEDGSIEVIRASQLSQPSNVAQGPDRSGRF</sequence>
<accession>A0A397J6E4</accession>
<evidence type="ECO:0000313" key="2">
    <source>
        <dbReference type="EMBL" id="RHZ82582.1"/>
    </source>
</evidence>
<dbReference type="OrthoDB" id="2103474at2759"/>
<dbReference type="Proteomes" id="UP000266861">
    <property type="component" value="Unassembled WGS sequence"/>
</dbReference>
<feature type="transmembrane region" description="Helical" evidence="1">
    <location>
        <begin position="99"/>
        <end position="119"/>
    </location>
</feature>
<dbReference type="AlphaFoldDB" id="A0A397J6E4"/>
<gene>
    <name evidence="2" type="ORF">Glove_108g18</name>
</gene>
<dbReference type="EMBL" id="PQFF01000101">
    <property type="protein sequence ID" value="RHZ82582.1"/>
    <property type="molecule type" value="Genomic_DNA"/>
</dbReference>
<evidence type="ECO:0000313" key="3">
    <source>
        <dbReference type="Proteomes" id="UP000266861"/>
    </source>
</evidence>
<keyword evidence="1" id="KW-1133">Transmembrane helix</keyword>
<dbReference type="InterPro" id="IPR025187">
    <property type="entry name" value="DUF4112"/>
</dbReference>
<dbReference type="PANTHER" id="PTHR35519:SF2">
    <property type="entry name" value="PH DOMAIN PROTEIN"/>
    <property type="match status" value="1"/>
</dbReference>
<feature type="transmembrane region" description="Helical" evidence="1">
    <location>
        <begin position="131"/>
        <end position="152"/>
    </location>
</feature>
<keyword evidence="3" id="KW-1185">Reference proteome</keyword>
<keyword evidence="1" id="KW-0472">Membrane</keyword>
<keyword evidence="1" id="KW-0812">Transmembrane</keyword>
<evidence type="ECO:0000256" key="1">
    <source>
        <dbReference type="SAM" id="Phobius"/>
    </source>
</evidence>
<organism evidence="2 3">
    <name type="scientific">Diversispora epigaea</name>
    <dbReference type="NCBI Taxonomy" id="1348612"/>
    <lineage>
        <taxon>Eukaryota</taxon>
        <taxon>Fungi</taxon>
        <taxon>Fungi incertae sedis</taxon>
        <taxon>Mucoromycota</taxon>
        <taxon>Glomeromycotina</taxon>
        <taxon>Glomeromycetes</taxon>
        <taxon>Diversisporales</taxon>
        <taxon>Diversisporaceae</taxon>
        <taxon>Diversispora</taxon>
    </lineage>
</organism>
<dbReference type="Pfam" id="PF13430">
    <property type="entry name" value="DUF4112"/>
    <property type="match status" value="1"/>
</dbReference>
<proteinExistence type="predicted"/>
<reference evidence="2 3" key="1">
    <citation type="submission" date="2018-08" db="EMBL/GenBank/DDBJ databases">
        <title>Genome and evolution of the arbuscular mycorrhizal fungus Diversispora epigaea (formerly Glomus versiforme) and its bacterial endosymbionts.</title>
        <authorList>
            <person name="Sun X."/>
            <person name="Fei Z."/>
            <person name="Harrison M."/>
        </authorList>
    </citation>
    <scope>NUCLEOTIDE SEQUENCE [LARGE SCALE GENOMIC DNA]</scope>
    <source>
        <strain evidence="2 3">IT104</strain>
    </source>
</reference>
<evidence type="ECO:0008006" key="4">
    <source>
        <dbReference type="Google" id="ProtNLM"/>
    </source>
</evidence>
<protein>
    <recommendedName>
        <fullName evidence="4">DUF4112 domain-containing protein</fullName>
    </recommendedName>
</protein>